<evidence type="ECO:0000313" key="3">
    <source>
        <dbReference type="Proteomes" id="UP001151760"/>
    </source>
</evidence>
<keyword evidence="3" id="KW-1185">Reference proteome</keyword>
<feature type="region of interest" description="Disordered" evidence="1">
    <location>
        <begin position="235"/>
        <end position="259"/>
    </location>
</feature>
<reference evidence="2" key="1">
    <citation type="journal article" date="2022" name="Int. J. Mol. Sci.">
        <title>Draft Genome of Tanacetum Coccineum: Genomic Comparison of Closely Related Tanacetum-Family Plants.</title>
        <authorList>
            <person name="Yamashiro T."/>
            <person name="Shiraishi A."/>
            <person name="Nakayama K."/>
            <person name="Satake H."/>
        </authorList>
    </citation>
    <scope>NUCLEOTIDE SEQUENCE</scope>
</reference>
<evidence type="ECO:0008006" key="4">
    <source>
        <dbReference type="Google" id="ProtNLM"/>
    </source>
</evidence>
<name>A0ABQ5I6S9_9ASTR</name>
<dbReference type="EMBL" id="BQNB010020387">
    <property type="protein sequence ID" value="GJT95434.1"/>
    <property type="molecule type" value="Genomic_DNA"/>
</dbReference>
<accession>A0ABQ5I6S9</accession>
<organism evidence="2 3">
    <name type="scientific">Tanacetum coccineum</name>
    <dbReference type="NCBI Taxonomy" id="301880"/>
    <lineage>
        <taxon>Eukaryota</taxon>
        <taxon>Viridiplantae</taxon>
        <taxon>Streptophyta</taxon>
        <taxon>Embryophyta</taxon>
        <taxon>Tracheophyta</taxon>
        <taxon>Spermatophyta</taxon>
        <taxon>Magnoliopsida</taxon>
        <taxon>eudicotyledons</taxon>
        <taxon>Gunneridae</taxon>
        <taxon>Pentapetalae</taxon>
        <taxon>asterids</taxon>
        <taxon>campanulids</taxon>
        <taxon>Asterales</taxon>
        <taxon>Asteraceae</taxon>
        <taxon>Asteroideae</taxon>
        <taxon>Anthemideae</taxon>
        <taxon>Anthemidinae</taxon>
        <taxon>Tanacetum</taxon>
    </lineage>
</organism>
<sequence>MTHKSPQGDLSDEDSMEDDELLPAQATPVHLLYLLRYPPGGTFAPFTLFPIIESAFDNEIDNRLDHLEEIPLERVEFVKQELEASRGREIRLRARVRDLEDHFGPLGERYGINNETSGSAGSVEHTTRGCSYKEFLNCKPCNFDGTKGAVGLTRWFEKMESIEIDESRLCLPVHEVMQAYNDTNNKSPIPPLRAPISPPTDLPLSLVLPSSPLFDPRDFFLLKEIFPPQKRARFLSSSSTDSSAPPHVFEIGESCNTPK</sequence>
<evidence type="ECO:0000256" key="1">
    <source>
        <dbReference type="SAM" id="MobiDB-lite"/>
    </source>
</evidence>
<reference evidence="2" key="2">
    <citation type="submission" date="2022-01" db="EMBL/GenBank/DDBJ databases">
        <authorList>
            <person name="Yamashiro T."/>
            <person name="Shiraishi A."/>
            <person name="Satake H."/>
            <person name="Nakayama K."/>
        </authorList>
    </citation>
    <scope>NUCLEOTIDE SEQUENCE</scope>
</reference>
<dbReference type="Proteomes" id="UP001151760">
    <property type="component" value="Unassembled WGS sequence"/>
</dbReference>
<protein>
    <recommendedName>
        <fullName evidence="4">Reverse transcriptase domain-containing protein</fullName>
    </recommendedName>
</protein>
<proteinExistence type="predicted"/>
<comment type="caution">
    <text evidence="2">The sequence shown here is derived from an EMBL/GenBank/DDBJ whole genome shotgun (WGS) entry which is preliminary data.</text>
</comment>
<evidence type="ECO:0000313" key="2">
    <source>
        <dbReference type="EMBL" id="GJT95434.1"/>
    </source>
</evidence>
<gene>
    <name evidence="2" type="ORF">Tco_1090952</name>
</gene>